<dbReference type="AntiFam" id="ANF00226">
    <property type="entry name" value="Shadow ORF (opposite pknB)"/>
</dbReference>
<sequence>MGIQLHASLAPLKQLLLVLQPALPLLQLLLLLAQVSLSTLHQLQGRLNLLLPDTPLAEVRRGKVAQQVVFTHRSETMQNSRKGRPLLGVSLPACPHESSKCRRACARNGQSLLLLHHSPGHLESLDALEGNLVRQQFPEHHTEGPDVAGLRRRQALDHLGCHPGKRARQRHTGGSTGKARRTEVADLACEVRTNDNVVRLQVSVYHLDWSLLVQVVHPGGNLDAPLEDLGEAEHGVVLLSGQECIQGPQLCILGHDAEVWCLCCGAEELDDVSVT</sequence>
<evidence type="ECO:0000313" key="1">
    <source>
        <dbReference type="EMBL" id="MXU97541.1"/>
    </source>
</evidence>
<name>A0A6B0V776_IXORI</name>
<reference evidence="1" key="1">
    <citation type="submission" date="2019-12" db="EMBL/GenBank/DDBJ databases">
        <title>An insight into the sialome of adult female Ixodes ricinus ticks feeding for 6 days.</title>
        <authorList>
            <person name="Perner J."/>
            <person name="Ribeiro J.M.C."/>
        </authorList>
    </citation>
    <scope>NUCLEOTIDE SEQUENCE</scope>
    <source>
        <strain evidence="1">Semi-engorged</strain>
        <tissue evidence="1">Salivary glands</tissue>
    </source>
</reference>
<proteinExistence type="predicted"/>
<protein>
    <submittedName>
        <fullName evidence="1">Putative secreted protein</fullName>
    </submittedName>
</protein>
<dbReference type="EMBL" id="GIFC01015458">
    <property type="protein sequence ID" value="MXU97541.1"/>
    <property type="molecule type" value="Transcribed_RNA"/>
</dbReference>
<organism evidence="1">
    <name type="scientific">Ixodes ricinus</name>
    <name type="common">Common tick</name>
    <name type="synonym">Acarus ricinus</name>
    <dbReference type="NCBI Taxonomy" id="34613"/>
    <lineage>
        <taxon>Eukaryota</taxon>
        <taxon>Metazoa</taxon>
        <taxon>Ecdysozoa</taxon>
        <taxon>Arthropoda</taxon>
        <taxon>Chelicerata</taxon>
        <taxon>Arachnida</taxon>
        <taxon>Acari</taxon>
        <taxon>Parasitiformes</taxon>
        <taxon>Ixodida</taxon>
        <taxon>Ixodoidea</taxon>
        <taxon>Ixodidae</taxon>
        <taxon>Ixodinae</taxon>
        <taxon>Ixodes</taxon>
    </lineage>
</organism>
<accession>A0A6B0V776</accession>
<dbReference type="AlphaFoldDB" id="A0A6B0V776"/>